<protein>
    <submittedName>
        <fullName evidence="1">Uncharacterized protein</fullName>
    </submittedName>
</protein>
<dbReference type="Proteomes" id="UP000034154">
    <property type="component" value="Unassembled WGS sequence"/>
</dbReference>
<comment type="caution">
    <text evidence="1">The sequence shown here is derived from an EMBL/GenBank/DDBJ whole genome shotgun (WGS) entry which is preliminary data.</text>
</comment>
<organism evidence="1 2">
    <name type="scientific">Candidatus Uhrbacteria bacterium GW2011_GWF2_44_350</name>
    <dbReference type="NCBI Taxonomy" id="1619000"/>
    <lineage>
        <taxon>Bacteria</taxon>
        <taxon>Candidatus Uhriibacteriota</taxon>
    </lineage>
</organism>
<name>A0A0G1JF19_9BACT</name>
<dbReference type="AlphaFoldDB" id="A0A0G1JF19"/>
<dbReference type="EMBL" id="LCJB01000032">
    <property type="protein sequence ID" value="KKT70221.1"/>
    <property type="molecule type" value="Genomic_DNA"/>
</dbReference>
<evidence type="ECO:0000313" key="1">
    <source>
        <dbReference type="EMBL" id="KKT70221.1"/>
    </source>
</evidence>
<evidence type="ECO:0000313" key="2">
    <source>
        <dbReference type="Proteomes" id="UP000034154"/>
    </source>
</evidence>
<sequence>MRPPRPEQLKRVLKRLIGHDEHIRWSVEEEDFRVVQIGGQDTLVFDTAAFATDKIWPNLKAAMTEIANLFYEGDEIQVECSPLDGGQSAFTITFVSAPRGYRFPEADED</sequence>
<accession>A0A0G1JF19</accession>
<reference evidence="1 2" key="1">
    <citation type="journal article" date="2015" name="Nature">
        <title>rRNA introns, odd ribosomes, and small enigmatic genomes across a large radiation of phyla.</title>
        <authorList>
            <person name="Brown C.T."/>
            <person name="Hug L.A."/>
            <person name="Thomas B.C."/>
            <person name="Sharon I."/>
            <person name="Castelle C.J."/>
            <person name="Singh A."/>
            <person name="Wilkins M.J."/>
            <person name="Williams K.H."/>
            <person name="Banfield J.F."/>
        </authorList>
    </citation>
    <scope>NUCLEOTIDE SEQUENCE [LARGE SCALE GENOMIC DNA]</scope>
</reference>
<gene>
    <name evidence="1" type="ORF">UW63_C0032G0002</name>
</gene>
<proteinExistence type="predicted"/>